<evidence type="ECO:0000256" key="2">
    <source>
        <dbReference type="SAM" id="Phobius"/>
    </source>
</evidence>
<keyword evidence="4" id="KW-1185">Reference proteome</keyword>
<protein>
    <submittedName>
        <fullName evidence="3">Transmembrane transcriptional regulator (Anti-sigma factor RsiW)</fullName>
    </submittedName>
</protein>
<dbReference type="EMBL" id="LT629689">
    <property type="protein sequence ID" value="SDE79050.1"/>
    <property type="molecule type" value="Genomic_DNA"/>
</dbReference>
<keyword evidence="2 3" id="KW-0812">Transmembrane</keyword>
<evidence type="ECO:0000313" key="4">
    <source>
        <dbReference type="Proteomes" id="UP000182858"/>
    </source>
</evidence>
<accession>A0ABY0N196</accession>
<feature type="region of interest" description="Disordered" evidence="1">
    <location>
        <begin position="1"/>
        <end position="20"/>
    </location>
</feature>
<name>A0ABY0N196_9PSED</name>
<evidence type="ECO:0000256" key="1">
    <source>
        <dbReference type="SAM" id="MobiDB-lite"/>
    </source>
</evidence>
<sequence>MAKSPALPCGYSNDQPAPSERDLHAYVDHQLPESDRHVLDTYLAAHPDVAAQVHAWQQDAQALRASLAGALQQPANPDLDPALIRQRIKQQSRRHFATAALLLVAISLGGLGGWHAREATEPPLLPMADAMQAFRLFAQDGIMPADYNTQGGDTMQAWLDRYFSHAHRLPDLSAAGFTPVSGRLLTTDQGAAAMVLYEDPQGRRISFYIRPPGPDNGFLPRGSRSADGLQAQYWSGAGYNYAVVSPTDQPAPPMLKF</sequence>
<evidence type="ECO:0000313" key="3">
    <source>
        <dbReference type="EMBL" id="SDE79050.1"/>
    </source>
</evidence>
<keyword evidence="2" id="KW-1133">Transmembrane helix</keyword>
<dbReference type="Proteomes" id="UP000182858">
    <property type="component" value="Chromosome I"/>
</dbReference>
<keyword evidence="2" id="KW-0472">Membrane</keyword>
<proteinExistence type="predicted"/>
<organism evidence="3 4">
    <name type="scientific">Pseudomonas extremaustralis</name>
    <dbReference type="NCBI Taxonomy" id="359110"/>
    <lineage>
        <taxon>Bacteria</taxon>
        <taxon>Pseudomonadati</taxon>
        <taxon>Pseudomonadota</taxon>
        <taxon>Gammaproteobacteria</taxon>
        <taxon>Pseudomonadales</taxon>
        <taxon>Pseudomonadaceae</taxon>
        <taxon>Pseudomonas</taxon>
    </lineage>
</organism>
<feature type="transmembrane region" description="Helical" evidence="2">
    <location>
        <begin position="95"/>
        <end position="116"/>
    </location>
</feature>
<reference evidence="3 4" key="1">
    <citation type="submission" date="2016-10" db="EMBL/GenBank/DDBJ databases">
        <authorList>
            <person name="Varghese N."/>
            <person name="Submissions S."/>
        </authorList>
    </citation>
    <scope>NUCLEOTIDE SEQUENCE [LARGE SCALE GENOMIC DNA]</scope>
    <source>
        <strain evidence="3 4">DSM 17835</strain>
    </source>
</reference>
<gene>
    <name evidence="3" type="ORF">SAMN05216591_0942</name>
</gene>